<reference evidence="1 2" key="1">
    <citation type="submission" date="2022-11" db="EMBL/GenBank/DDBJ databases">
        <title>Desulfobotulus tamanensis H1 sp. nov. - anaerobic, alkaliphilic, sulphate reducing bacterium isolated from terrestrial mud volcano.</title>
        <authorList>
            <person name="Frolova A."/>
            <person name="Merkel A.Y."/>
            <person name="Slobodkin A.I."/>
        </authorList>
    </citation>
    <scope>NUCLEOTIDE SEQUENCE [LARGE SCALE GENOMIC DNA]</scope>
    <source>
        <strain evidence="1 2">H1</strain>
    </source>
</reference>
<dbReference type="Proteomes" id="UP001209681">
    <property type="component" value="Unassembled WGS sequence"/>
</dbReference>
<gene>
    <name evidence="1" type="ORF">OOT00_01140</name>
</gene>
<dbReference type="SUPFAM" id="SSF56954">
    <property type="entry name" value="Outer membrane efflux proteins (OEP)"/>
    <property type="match status" value="1"/>
</dbReference>
<dbReference type="Gene3D" id="1.20.1600.10">
    <property type="entry name" value="Outer membrane efflux proteins (OEP)"/>
    <property type="match status" value="1"/>
</dbReference>
<dbReference type="EMBL" id="JAPFPW010000001">
    <property type="protein sequence ID" value="MCW7752585.1"/>
    <property type="molecule type" value="Genomic_DNA"/>
</dbReference>
<organism evidence="1 2">
    <name type="scientific">Desulfobotulus pelophilus</name>
    <dbReference type="NCBI Taxonomy" id="2823377"/>
    <lineage>
        <taxon>Bacteria</taxon>
        <taxon>Pseudomonadati</taxon>
        <taxon>Thermodesulfobacteriota</taxon>
        <taxon>Desulfobacteria</taxon>
        <taxon>Desulfobacterales</taxon>
        <taxon>Desulfobacteraceae</taxon>
        <taxon>Desulfobotulus</taxon>
    </lineage>
</organism>
<accession>A0ABT3N542</accession>
<proteinExistence type="predicted"/>
<dbReference type="InterPro" id="IPR010131">
    <property type="entry name" value="MdtP/NodT-like"/>
</dbReference>
<comment type="caution">
    <text evidence="1">The sequence shown here is derived from an EMBL/GenBank/DDBJ whole genome shotgun (WGS) entry which is preliminary data.</text>
</comment>
<protein>
    <submittedName>
        <fullName evidence="1">TolC family protein</fullName>
    </submittedName>
</protein>
<evidence type="ECO:0000313" key="2">
    <source>
        <dbReference type="Proteomes" id="UP001209681"/>
    </source>
</evidence>
<keyword evidence="2" id="KW-1185">Reference proteome</keyword>
<dbReference type="PANTHER" id="PTHR30203">
    <property type="entry name" value="OUTER MEMBRANE CATION EFFLUX PROTEIN"/>
    <property type="match status" value="1"/>
</dbReference>
<name>A0ABT3N542_9BACT</name>
<evidence type="ECO:0000313" key="1">
    <source>
        <dbReference type="EMBL" id="MCW7752585.1"/>
    </source>
</evidence>
<dbReference type="RefSeq" id="WP_265423452.1">
    <property type="nucleotide sequence ID" value="NZ_JAPFPW010000001.1"/>
</dbReference>
<sequence>MGIFRPMLCVPFMLFFVVLPLSLWALEPEHLSLPRTLEIAFERDTTQESFKARAASLHERGAVASRLPDPRLLLGYEKAESMEEYMLGVRQEIPRSSRLRLKQDQFGVLASAQERQAEVWDRQLKRNVRMAYLDLWYQQQALKIVRHHLSLLSELAGAAAQQYAVGRVSQQQLVMLELEEDKEKDRLARSLGDEEAARARLARWIGSIPETLQLDEKSPPLPSLPPLEALKAALPEHPLLAVDQASIQAGEMEVRLAEQYYTGFMVDGLYTRTDEDQQKFNLMFSIEIPLAPSGRQQRNAAAARHQVRATGYDRLERLRQMEGEVEAGYVRWERLGQRMDLYQTRILPQSHMVSELAASGYQHRVGEYAGWLRSSVAAFENELSYLRLLTEQASVQAELLYYTEK</sequence>
<dbReference type="PANTHER" id="PTHR30203:SF24">
    <property type="entry name" value="BLR4935 PROTEIN"/>
    <property type="match status" value="1"/>
</dbReference>